<evidence type="ECO:0000256" key="5">
    <source>
        <dbReference type="ARBA" id="ARBA00023136"/>
    </source>
</evidence>
<keyword evidence="9" id="KW-1185">Reference proteome</keyword>
<evidence type="ECO:0000256" key="1">
    <source>
        <dbReference type="ARBA" id="ARBA00004651"/>
    </source>
</evidence>
<feature type="transmembrane region" description="Helical" evidence="6">
    <location>
        <begin position="38"/>
        <end position="58"/>
    </location>
</feature>
<evidence type="ECO:0000256" key="6">
    <source>
        <dbReference type="SAM" id="Phobius"/>
    </source>
</evidence>
<name>A0A285MQH6_9FLAO</name>
<dbReference type="Proteomes" id="UP000219048">
    <property type="component" value="Unassembled WGS sequence"/>
</dbReference>
<feature type="domain" description="DUF3817" evidence="7">
    <location>
        <begin position="2"/>
        <end position="88"/>
    </location>
</feature>
<keyword evidence="5 6" id="KW-0472">Membrane</keyword>
<dbReference type="Pfam" id="PF12823">
    <property type="entry name" value="DUF3817"/>
    <property type="match status" value="1"/>
</dbReference>
<accession>A0A285MQH6</accession>
<dbReference type="InterPro" id="IPR023845">
    <property type="entry name" value="DUF3817_TM"/>
</dbReference>
<keyword evidence="3 6" id="KW-0812">Transmembrane</keyword>
<feature type="transmembrane region" description="Helical" evidence="6">
    <location>
        <begin position="7"/>
        <end position="26"/>
    </location>
</feature>
<organism evidence="8 9">
    <name type="scientific">Flagellimonas pacifica</name>
    <dbReference type="NCBI Taxonomy" id="1247520"/>
    <lineage>
        <taxon>Bacteria</taxon>
        <taxon>Pseudomonadati</taxon>
        <taxon>Bacteroidota</taxon>
        <taxon>Flavobacteriia</taxon>
        <taxon>Flavobacteriales</taxon>
        <taxon>Flavobacteriaceae</taxon>
        <taxon>Flagellimonas</taxon>
    </lineage>
</organism>
<dbReference type="PANTHER" id="PTHR40077">
    <property type="entry name" value="MEMBRANE PROTEIN-RELATED"/>
    <property type="match status" value="1"/>
</dbReference>
<evidence type="ECO:0000256" key="2">
    <source>
        <dbReference type="ARBA" id="ARBA00022475"/>
    </source>
</evidence>
<evidence type="ECO:0000256" key="3">
    <source>
        <dbReference type="ARBA" id="ARBA00022692"/>
    </source>
</evidence>
<dbReference type="PANTHER" id="PTHR40077:SF1">
    <property type="entry name" value="MEMBRANE PROTEIN"/>
    <property type="match status" value="1"/>
</dbReference>
<keyword evidence="4 6" id="KW-1133">Transmembrane helix</keyword>
<dbReference type="GO" id="GO:0005886">
    <property type="term" value="C:plasma membrane"/>
    <property type="evidence" value="ECO:0007669"/>
    <property type="project" value="UniProtKB-SubCell"/>
</dbReference>
<dbReference type="AlphaFoldDB" id="A0A285MQH6"/>
<protein>
    <submittedName>
        <fullName evidence="8">Integral membrane protein</fullName>
    </submittedName>
</protein>
<dbReference type="NCBIfam" id="TIGR03954">
    <property type="entry name" value="integ_memb_HG"/>
    <property type="match status" value="1"/>
</dbReference>
<feature type="transmembrane region" description="Helical" evidence="6">
    <location>
        <begin position="65"/>
        <end position="84"/>
    </location>
</feature>
<gene>
    <name evidence="8" type="ORF">SAMN06265377_1226</name>
</gene>
<reference evidence="9" key="1">
    <citation type="submission" date="2017-09" db="EMBL/GenBank/DDBJ databases">
        <authorList>
            <person name="Varghese N."/>
            <person name="Submissions S."/>
        </authorList>
    </citation>
    <scope>NUCLEOTIDE SEQUENCE [LARGE SCALE GENOMIC DNA]</scope>
    <source>
        <strain evidence="9">DSM 25885</strain>
    </source>
</reference>
<keyword evidence="2" id="KW-1003">Cell membrane</keyword>
<evidence type="ECO:0000313" key="8">
    <source>
        <dbReference type="EMBL" id="SNY99420.1"/>
    </source>
</evidence>
<sequence length="92" mass="10542">MLKLFRATAILEGISYLLLFGFTMPLKYWANILEPNKIVGYAHGGLFIAYVIIAIIVCWKHKWSIKHFIVLFIASLLPFGTFYADKKYLKGA</sequence>
<dbReference type="RefSeq" id="WP_097044919.1">
    <property type="nucleotide sequence ID" value="NZ_OBEH01000002.1"/>
</dbReference>
<evidence type="ECO:0000313" key="9">
    <source>
        <dbReference type="Proteomes" id="UP000219048"/>
    </source>
</evidence>
<dbReference type="EMBL" id="OBEH01000002">
    <property type="protein sequence ID" value="SNY99420.1"/>
    <property type="molecule type" value="Genomic_DNA"/>
</dbReference>
<comment type="subcellular location">
    <subcellularLocation>
        <location evidence="1">Cell membrane</location>
        <topology evidence="1">Multi-pass membrane protein</topology>
    </subcellularLocation>
</comment>
<evidence type="ECO:0000259" key="7">
    <source>
        <dbReference type="Pfam" id="PF12823"/>
    </source>
</evidence>
<evidence type="ECO:0000256" key="4">
    <source>
        <dbReference type="ARBA" id="ARBA00022989"/>
    </source>
</evidence>
<proteinExistence type="predicted"/>
<dbReference type="OrthoDB" id="1121311at2"/>